<sequence length="72" mass="8207">MKDNVIEVVRTSDRIMCIRSIIAVCVYAPQTGLDENERNAFYDQLGDILSDIPSEDKVIIEIILKHMWANPS</sequence>
<dbReference type="EMBL" id="OU898281">
    <property type="protein sequence ID" value="CAG9836028.1"/>
    <property type="molecule type" value="Genomic_DNA"/>
</dbReference>
<evidence type="ECO:0000313" key="1">
    <source>
        <dbReference type="EMBL" id="CAG9836028.1"/>
    </source>
</evidence>
<accession>A0A9N9T5R7</accession>
<proteinExistence type="predicted"/>
<evidence type="ECO:0000313" key="2">
    <source>
        <dbReference type="Proteomes" id="UP001153709"/>
    </source>
</evidence>
<gene>
    <name evidence="1" type="ORF">DIABBA_LOCUS9154</name>
</gene>
<dbReference type="Proteomes" id="UP001153709">
    <property type="component" value="Chromosome 6"/>
</dbReference>
<dbReference type="AlphaFoldDB" id="A0A9N9T5R7"/>
<keyword evidence="2" id="KW-1185">Reference proteome</keyword>
<protein>
    <submittedName>
        <fullName evidence="1">Uncharacterized protein</fullName>
    </submittedName>
</protein>
<reference evidence="1" key="1">
    <citation type="submission" date="2022-01" db="EMBL/GenBank/DDBJ databases">
        <authorList>
            <person name="King R."/>
        </authorList>
    </citation>
    <scope>NUCLEOTIDE SEQUENCE</scope>
</reference>
<dbReference type="OrthoDB" id="8193560at2759"/>
<name>A0A9N9T5R7_DIABA</name>
<organism evidence="1 2">
    <name type="scientific">Diabrotica balteata</name>
    <name type="common">Banded cucumber beetle</name>
    <dbReference type="NCBI Taxonomy" id="107213"/>
    <lineage>
        <taxon>Eukaryota</taxon>
        <taxon>Metazoa</taxon>
        <taxon>Ecdysozoa</taxon>
        <taxon>Arthropoda</taxon>
        <taxon>Hexapoda</taxon>
        <taxon>Insecta</taxon>
        <taxon>Pterygota</taxon>
        <taxon>Neoptera</taxon>
        <taxon>Endopterygota</taxon>
        <taxon>Coleoptera</taxon>
        <taxon>Polyphaga</taxon>
        <taxon>Cucujiformia</taxon>
        <taxon>Chrysomeloidea</taxon>
        <taxon>Chrysomelidae</taxon>
        <taxon>Galerucinae</taxon>
        <taxon>Diabroticina</taxon>
        <taxon>Diabroticites</taxon>
        <taxon>Diabrotica</taxon>
    </lineage>
</organism>